<keyword evidence="6" id="KW-0735">Signal-anchor</keyword>
<keyword evidence="8" id="KW-0333">Golgi apparatus</keyword>
<keyword evidence="3" id="KW-0328">Glycosyltransferase</keyword>
<dbReference type="AlphaFoldDB" id="A0A3P7LTA6"/>
<dbReference type="Pfam" id="PF01762">
    <property type="entry name" value="Galactosyl_T"/>
    <property type="match status" value="1"/>
</dbReference>
<name>A0A3P7LTA6_DIBLA</name>
<evidence type="ECO:0000256" key="5">
    <source>
        <dbReference type="ARBA" id="ARBA00022692"/>
    </source>
</evidence>
<dbReference type="EMBL" id="UYRU01056035">
    <property type="protein sequence ID" value="VDN13288.1"/>
    <property type="molecule type" value="Genomic_DNA"/>
</dbReference>
<evidence type="ECO:0000313" key="11">
    <source>
        <dbReference type="Proteomes" id="UP000281553"/>
    </source>
</evidence>
<keyword evidence="7" id="KW-1133">Transmembrane helix</keyword>
<comment type="subcellular location">
    <subcellularLocation>
        <location evidence="1">Golgi apparatus membrane</location>
        <topology evidence="1">Single-pass type II membrane protein</topology>
    </subcellularLocation>
</comment>
<dbReference type="InterPro" id="IPR002659">
    <property type="entry name" value="Glyco_trans_31"/>
</dbReference>
<gene>
    <name evidence="10" type="ORF">DILT_LOCUS9119</name>
</gene>
<dbReference type="Proteomes" id="UP000281553">
    <property type="component" value="Unassembled WGS sequence"/>
</dbReference>
<dbReference type="GO" id="GO:0000139">
    <property type="term" value="C:Golgi membrane"/>
    <property type="evidence" value="ECO:0007669"/>
    <property type="project" value="UniProtKB-SubCell"/>
</dbReference>
<proteinExistence type="inferred from homology"/>
<reference evidence="10 11" key="1">
    <citation type="submission" date="2018-11" db="EMBL/GenBank/DDBJ databases">
        <authorList>
            <consortium name="Pathogen Informatics"/>
        </authorList>
    </citation>
    <scope>NUCLEOTIDE SEQUENCE [LARGE SCALE GENOMIC DNA]</scope>
</reference>
<protein>
    <recommendedName>
        <fullName evidence="12">Hexosyltransferase</fullName>
    </recommendedName>
</protein>
<evidence type="ECO:0000256" key="8">
    <source>
        <dbReference type="ARBA" id="ARBA00023034"/>
    </source>
</evidence>
<keyword evidence="4" id="KW-0808">Transferase</keyword>
<dbReference type="GO" id="GO:0016758">
    <property type="term" value="F:hexosyltransferase activity"/>
    <property type="evidence" value="ECO:0007669"/>
    <property type="project" value="InterPro"/>
</dbReference>
<keyword evidence="11" id="KW-1185">Reference proteome</keyword>
<accession>A0A3P7LTA6</accession>
<evidence type="ECO:0000256" key="3">
    <source>
        <dbReference type="ARBA" id="ARBA00022676"/>
    </source>
</evidence>
<evidence type="ECO:0000313" key="10">
    <source>
        <dbReference type="EMBL" id="VDN13288.1"/>
    </source>
</evidence>
<evidence type="ECO:0000256" key="1">
    <source>
        <dbReference type="ARBA" id="ARBA00004323"/>
    </source>
</evidence>
<evidence type="ECO:0000256" key="9">
    <source>
        <dbReference type="ARBA" id="ARBA00023136"/>
    </source>
</evidence>
<organism evidence="10 11">
    <name type="scientific">Dibothriocephalus latus</name>
    <name type="common">Fish tapeworm</name>
    <name type="synonym">Diphyllobothrium latum</name>
    <dbReference type="NCBI Taxonomy" id="60516"/>
    <lineage>
        <taxon>Eukaryota</taxon>
        <taxon>Metazoa</taxon>
        <taxon>Spiralia</taxon>
        <taxon>Lophotrochozoa</taxon>
        <taxon>Platyhelminthes</taxon>
        <taxon>Cestoda</taxon>
        <taxon>Eucestoda</taxon>
        <taxon>Diphyllobothriidea</taxon>
        <taxon>Diphyllobothriidae</taxon>
        <taxon>Dibothriocephalus</taxon>
    </lineage>
</organism>
<keyword evidence="9" id="KW-0472">Membrane</keyword>
<evidence type="ECO:0000256" key="7">
    <source>
        <dbReference type="ARBA" id="ARBA00022989"/>
    </source>
</evidence>
<evidence type="ECO:0000256" key="2">
    <source>
        <dbReference type="ARBA" id="ARBA00008661"/>
    </source>
</evidence>
<evidence type="ECO:0000256" key="4">
    <source>
        <dbReference type="ARBA" id="ARBA00022679"/>
    </source>
</evidence>
<evidence type="ECO:0000256" key="6">
    <source>
        <dbReference type="ARBA" id="ARBA00022968"/>
    </source>
</evidence>
<comment type="similarity">
    <text evidence="2">Belongs to the glycosyltransferase 31 family.</text>
</comment>
<sequence length="120" mass="14064">MNWRRVIRPFKDPSRNKWAVTADEVPWSDFPPYFWGVSYFVGMDVISDLVVATAYTRFLWVDDSFLGFAIAKLPYTFDPMKGFYMEFANHKKALVSHEPITFTLKMIMDNLNQLKNALNI</sequence>
<keyword evidence="5" id="KW-0812">Transmembrane</keyword>
<dbReference type="OrthoDB" id="6231997at2759"/>
<evidence type="ECO:0008006" key="12">
    <source>
        <dbReference type="Google" id="ProtNLM"/>
    </source>
</evidence>